<dbReference type="EMBL" id="CP127173">
    <property type="protein sequence ID" value="WIV54930.1"/>
    <property type="molecule type" value="Genomic_DNA"/>
</dbReference>
<dbReference type="InterPro" id="IPR001031">
    <property type="entry name" value="Thioesterase"/>
</dbReference>
<feature type="domain" description="Thioesterase TesA-like" evidence="3">
    <location>
        <begin position="4"/>
        <end position="224"/>
    </location>
</feature>
<accession>A0ABY8XH26</accession>
<sequence>MELLCVPGAGGSARAFRPWVAALAPELTVRPLNLPGRGRDTPVSSLVEAATRLMARIPADEPYALAGHSMGALIAYELARQVCAEGTLAPPEFLVVVAARPPHLSSGAAVTGLLDAEDDEFLDGLVALGFADRAARNSPMRALFVPTLREDLRLLAGYQRVRAEPVPVDLLAWHGLADPSTSEAVTAEWAGYTSAGFAAAVFDGGHSFPFDRTAEVAERLRAHLNVH</sequence>
<evidence type="ECO:0000313" key="5">
    <source>
        <dbReference type="Proteomes" id="UP001227101"/>
    </source>
</evidence>
<keyword evidence="5" id="KW-1185">Reference proteome</keyword>
<organism evidence="4 5">
    <name type="scientific">Amycolatopsis nalaikhensis</name>
    <dbReference type="NCBI Taxonomy" id="715472"/>
    <lineage>
        <taxon>Bacteria</taxon>
        <taxon>Bacillati</taxon>
        <taxon>Actinomycetota</taxon>
        <taxon>Actinomycetes</taxon>
        <taxon>Pseudonocardiales</taxon>
        <taxon>Pseudonocardiaceae</taxon>
        <taxon>Amycolatopsis</taxon>
    </lineage>
</organism>
<proteinExistence type="inferred from homology"/>
<dbReference type="InterPro" id="IPR012223">
    <property type="entry name" value="TEII"/>
</dbReference>
<name>A0ABY8XH26_9PSEU</name>
<protein>
    <submittedName>
        <fullName evidence="4">Alpha/beta fold hydrolase</fullName>
    </submittedName>
</protein>
<dbReference type="Proteomes" id="UP001227101">
    <property type="component" value="Chromosome"/>
</dbReference>
<dbReference type="InterPro" id="IPR020802">
    <property type="entry name" value="TesA-like"/>
</dbReference>
<evidence type="ECO:0000313" key="4">
    <source>
        <dbReference type="EMBL" id="WIV54930.1"/>
    </source>
</evidence>
<dbReference type="Gene3D" id="3.40.50.1820">
    <property type="entry name" value="alpha/beta hydrolase"/>
    <property type="match status" value="1"/>
</dbReference>
<dbReference type="PANTHER" id="PTHR11487">
    <property type="entry name" value="THIOESTERASE"/>
    <property type="match status" value="1"/>
</dbReference>
<dbReference type="InterPro" id="IPR029058">
    <property type="entry name" value="AB_hydrolase_fold"/>
</dbReference>
<evidence type="ECO:0000256" key="2">
    <source>
        <dbReference type="ARBA" id="ARBA00022801"/>
    </source>
</evidence>
<gene>
    <name evidence="4" type="ORF">QP939_39825</name>
</gene>
<evidence type="ECO:0000256" key="1">
    <source>
        <dbReference type="ARBA" id="ARBA00007169"/>
    </source>
</evidence>
<reference evidence="4 5" key="1">
    <citation type="submission" date="2023-06" db="EMBL/GenBank/DDBJ databases">
        <authorList>
            <person name="Oyuntsetseg B."/>
            <person name="Kim S.B."/>
        </authorList>
    </citation>
    <scope>NUCLEOTIDE SEQUENCE [LARGE SCALE GENOMIC DNA]</scope>
    <source>
        <strain evidence="4 5">2-2</strain>
    </source>
</reference>
<evidence type="ECO:0000259" key="3">
    <source>
        <dbReference type="SMART" id="SM00824"/>
    </source>
</evidence>
<keyword evidence="2 4" id="KW-0378">Hydrolase</keyword>
<dbReference type="SMART" id="SM00824">
    <property type="entry name" value="PKS_TE"/>
    <property type="match status" value="1"/>
</dbReference>
<dbReference type="RefSeq" id="WP_285451704.1">
    <property type="nucleotide sequence ID" value="NZ_CP127173.1"/>
</dbReference>
<dbReference type="SUPFAM" id="SSF53474">
    <property type="entry name" value="alpha/beta-Hydrolases"/>
    <property type="match status" value="1"/>
</dbReference>
<comment type="similarity">
    <text evidence="1">Belongs to the thioesterase family.</text>
</comment>
<dbReference type="GO" id="GO:0016787">
    <property type="term" value="F:hydrolase activity"/>
    <property type="evidence" value="ECO:0007669"/>
    <property type="project" value="UniProtKB-KW"/>
</dbReference>
<dbReference type="Pfam" id="PF00975">
    <property type="entry name" value="Thioesterase"/>
    <property type="match status" value="1"/>
</dbReference>
<dbReference type="PANTHER" id="PTHR11487:SF0">
    <property type="entry name" value="S-ACYL FATTY ACID SYNTHASE THIOESTERASE, MEDIUM CHAIN"/>
    <property type="match status" value="1"/>
</dbReference>